<dbReference type="EMBL" id="PYFT01000001">
    <property type="protein sequence ID" value="PSR53475.1"/>
    <property type="molecule type" value="Genomic_DNA"/>
</dbReference>
<dbReference type="InterPro" id="IPR036244">
    <property type="entry name" value="TipA-like_antibiotic-bd"/>
</dbReference>
<dbReference type="AlphaFoldDB" id="A0A2T2YD83"/>
<keyword evidence="1" id="KW-0805">Transcription regulation</keyword>
<name>A0A2T2YD83_9BACT</name>
<sequence>MERYSVKKLAALAGVSVRTLHLYDQIGLLKPSIRTEKKYRMYGKAEALRLQQILFYKELQMPLKEIAEILDDPHFNTLSALELHKKELQQRKKRLDTLLQTIDKTIDHLKNKTMLSTEELYEGLPKETTETWRKEAQEKWGSAFEHSENHLRNKTKPDFERLKEQANANLKKLLSLMNEEPTSEKVQKEIAEHYEIIREFWGTSATPDKQAKAYAGLGDLYVSDERYTSQEGKPNPVFAQFLNKAMKHFAKQLK</sequence>
<dbReference type="InterPro" id="IPR009061">
    <property type="entry name" value="DNA-bd_dom_put_sf"/>
</dbReference>
<keyword evidence="5" id="KW-0175">Coiled coil</keyword>
<dbReference type="PRINTS" id="PR00040">
    <property type="entry name" value="HTHMERR"/>
</dbReference>
<dbReference type="SUPFAM" id="SSF46955">
    <property type="entry name" value="Putative DNA-binding domain"/>
    <property type="match status" value="1"/>
</dbReference>
<accession>A0A2T2YD83</accession>
<dbReference type="Pfam" id="PF07739">
    <property type="entry name" value="TipAS"/>
    <property type="match status" value="1"/>
</dbReference>
<evidence type="ECO:0000313" key="7">
    <source>
        <dbReference type="EMBL" id="PSR53475.1"/>
    </source>
</evidence>
<dbReference type="RefSeq" id="WP_106928138.1">
    <property type="nucleotide sequence ID" value="NZ_PYFT01000001.1"/>
</dbReference>
<evidence type="ECO:0000256" key="1">
    <source>
        <dbReference type="ARBA" id="ARBA00023015"/>
    </source>
</evidence>
<keyword evidence="4" id="KW-0804">Transcription</keyword>
<keyword evidence="3" id="KW-0010">Activator</keyword>
<dbReference type="OrthoDB" id="1894615at2"/>
<proteinExistence type="predicted"/>
<reference evidence="7 8" key="1">
    <citation type="submission" date="2018-03" db="EMBL/GenBank/DDBJ databases">
        <title>Adhaeribacter sp. HMF7605 Genome sequencing and assembly.</title>
        <authorList>
            <person name="Kang H."/>
            <person name="Kang J."/>
            <person name="Cha I."/>
            <person name="Kim H."/>
            <person name="Joh K."/>
        </authorList>
    </citation>
    <scope>NUCLEOTIDE SEQUENCE [LARGE SCALE GENOMIC DNA]</scope>
    <source>
        <strain evidence="7 8">HMF7605</strain>
    </source>
</reference>
<feature type="domain" description="HTH merR-type" evidence="6">
    <location>
        <begin position="3"/>
        <end position="72"/>
    </location>
</feature>
<dbReference type="SMART" id="SM00422">
    <property type="entry name" value="HTH_MERR"/>
    <property type="match status" value="1"/>
</dbReference>
<dbReference type="InterPro" id="IPR012925">
    <property type="entry name" value="TipAS_dom"/>
</dbReference>
<dbReference type="GO" id="GO:0003700">
    <property type="term" value="F:DNA-binding transcription factor activity"/>
    <property type="evidence" value="ECO:0007669"/>
    <property type="project" value="InterPro"/>
</dbReference>
<evidence type="ECO:0000256" key="2">
    <source>
        <dbReference type="ARBA" id="ARBA00023125"/>
    </source>
</evidence>
<evidence type="ECO:0000313" key="8">
    <source>
        <dbReference type="Proteomes" id="UP000240357"/>
    </source>
</evidence>
<dbReference type="Proteomes" id="UP000240357">
    <property type="component" value="Unassembled WGS sequence"/>
</dbReference>
<evidence type="ECO:0000259" key="6">
    <source>
        <dbReference type="PROSITE" id="PS50937"/>
    </source>
</evidence>
<feature type="coiled-coil region" evidence="5">
    <location>
        <begin position="78"/>
        <end position="105"/>
    </location>
</feature>
<dbReference type="Gene3D" id="1.10.490.50">
    <property type="entry name" value="Antibiotic binding domain of TipA-like multidrug resistance regulators"/>
    <property type="match status" value="1"/>
</dbReference>
<dbReference type="SUPFAM" id="SSF89082">
    <property type="entry name" value="Antibiotic binding domain of TipA-like multidrug resistance regulators"/>
    <property type="match status" value="1"/>
</dbReference>
<dbReference type="PANTHER" id="PTHR30204:SF90">
    <property type="entry name" value="HTH-TYPE TRANSCRIPTIONAL ACTIVATOR MTA"/>
    <property type="match status" value="1"/>
</dbReference>
<dbReference type="GO" id="GO:0003677">
    <property type="term" value="F:DNA binding"/>
    <property type="evidence" value="ECO:0007669"/>
    <property type="project" value="UniProtKB-KW"/>
</dbReference>
<comment type="caution">
    <text evidence="7">The sequence shown here is derived from an EMBL/GenBank/DDBJ whole genome shotgun (WGS) entry which is preliminary data.</text>
</comment>
<dbReference type="PROSITE" id="PS50937">
    <property type="entry name" value="HTH_MERR_2"/>
    <property type="match status" value="1"/>
</dbReference>
<dbReference type="InterPro" id="IPR047057">
    <property type="entry name" value="MerR_fam"/>
</dbReference>
<gene>
    <name evidence="7" type="ORF">AHMF7605_08020</name>
</gene>
<dbReference type="Pfam" id="PF13411">
    <property type="entry name" value="MerR_1"/>
    <property type="match status" value="1"/>
</dbReference>
<evidence type="ECO:0000256" key="3">
    <source>
        <dbReference type="ARBA" id="ARBA00023159"/>
    </source>
</evidence>
<dbReference type="InterPro" id="IPR000551">
    <property type="entry name" value="MerR-type_HTH_dom"/>
</dbReference>
<evidence type="ECO:0000256" key="4">
    <source>
        <dbReference type="ARBA" id="ARBA00023163"/>
    </source>
</evidence>
<evidence type="ECO:0000256" key="5">
    <source>
        <dbReference type="SAM" id="Coils"/>
    </source>
</evidence>
<dbReference type="Gene3D" id="1.10.1660.10">
    <property type="match status" value="1"/>
</dbReference>
<organism evidence="7 8">
    <name type="scientific">Adhaeribacter arboris</name>
    <dbReference type="NCBI Taxonomy" id="2072846"/>
    <lineage>
        <taxon>Bacteria</taxon>
        <taxon>Pseudomonadati</taxon>
        <taxon>Bacteroidota</taxon>
        <taxon>Cytophagia</taxon>
        <taxon>Cytophagales</taxon>
        <taxon>Hymenobacteraceae</taxon>
        <taxon>Adhaeribacter</taxon>
    </lineage>
</organism>
<keyword evidence="2" id="KW-0238">DNA-binding</keyword>
<keyword evidence="8" id="KW-1185">Reference proteome</keyword>
<protein>
    <submittedName>
        <fullName evidence="7">MerR family transcriptional regulator</fullName>
    </submittedName>
</protein>
<dbReference type="PANTHER" id="PTHR30204">
    <property type="entry name" value="REDOX-CYCLING DRUG-SENSING TRANSCRIPTIONAL ACTIVATOR SOXR"/>
    <property type="match status" value="1"/>
</dbReference>
<dbReference type="CDD" id="cd01106">
    <property type="entry name" value="HTH_TipAL-Mta"/>
    <property type="match status" value="1"/>
</dbReference>